<name>A0A078GIP5_BRANA</name>
<organism evidence="1 2">
    <name type="scientific">Brassica napus</name>
    <name type="common">Rape</name>
    <dbReference type="NCBI Taxonomy" id="3708"/>
    <lineage>
        <taxon>Eukaryota</taxon>
        <taxon>Viridiplantae</taxon>
        <taxon>Streptophyta</taxon>
        <taxon>Embryophyta</taxon>
        <taxon>Tracheophyta</taxon>
        <taxon>Spermatophyta</taxon>
        <taxon>Magnoliopsida</taxon>
        <taxon>eudicotyledons</taxon>
        <taxon>Gunneridae</taxon>
        <taxon>Pentapetalae</taxon>
        <taxon>rosids</taxon>
        <taxon>malvids</taxon>
        <taxon>Brassicales</taxon>
        <taxon>Brassicaceae</taxon>
        <taxon>Brassiceae</taxon>
        <taxon>Brassica</taxon>
    </lineage>
</organism>
<dbReference type="AlphaFoldDB" id="A0A078GIP5"/>
<evidence type="ECO:0000313" key="2">
    <source>
        <dbReference type="Proteomes" id="UP000028999"/>
    </source>
</evidence>
<reference evidence="1 2" key="1">
    <citation type="journal article" date="2014" name="Science">
        <title>Plant genetics. Early allopolyploid evolution in the post-Neolithic Brassica napus oilseed genome.</title>
        <authorList>
            <person name="Chalhoub B."/>
            <person name="Denoeud F."/>
            <person name="Liu S."/>
            <person name="Parkin I.A."/>
            <person name="Tang H."/>
            <person name="Wang X."/>
            <person name="Chiquet J."/>
            <person name="Belcram H."/>
            <person name="Tong C."/>
            <person name="Samans B."/>
            <person name="Correa M."/>
            <person name="Da Silva C."/>
            <person name="Just J."/>
            <person name="Falentin C."/>
            <person name="Koh C.S."/>
            <person name="Le Clainche I."/>
            <person name="Bernard M."/>
            <person name="Bento P."/>
            <person name="Noel B."/>
            <person name="Labadie K."/>
            <person name="Alberti A."/>
            <person name="Charles M."/>
            <person name="Arnaud D."/>
            <person name="Guo H."/>
            <person name="Daviaud C."/>
            <person name="Alamery S."/>
            <person name="Jabbari K."/>
            <person name="Zhao M."/>
            <person name="Edger P.P."/>
            <person name="Chelaifa H."/>
            <person name="Tack D."/>
            <person name="Lassalle G."/>
            <person name="Mestiri I."/>
            <person name="Schnel N."/>
            <person name="Le Paslier M.C."/>
            <person name="Fan G."/>
            <person name="Renault V."/>
            <person name="Bayer P.E."/>
            <person name="Golicz A.A."/>
            <person name="Manoli S."/>
            <person name="Lee T.H."/>
            <person name="Thi V.H."/>
            <person name="Chalabi S."/>
            <person name="Hu Q."/>
            <person name="Fan C."/>
            <person name="Tollenaere R."/>
            <person name="Lu Y."/>
            <person name="Battail C."/>
            <person name="Shen J."/>
            <person name="Sidebottom C.H."/>
            <person name="Wang X."/>
            <person name="Canaguier A."/>
            <person name="Chauveau A."/>
            <person name="Berard A."/>
            <person name="Deniot G."/>
            <person name="Guan M."/>
            <person name="Liu Z."/>
            <person name="Sun F."/>
            <person name="Lim Y.P."/>
            <person name="Lyons E."/>
            <person name="Town C.D."/>
            <person name="Bancroft I."/>
            <person name="Wang X."/>
            <person name="Meng J."/>
            <person name="Ma J."/>
            <person name="Pires J.C."/>
            <person name="King G.J."/>
            <person name="Brunel D."/>
            <person name="Delourme R."/>
            <person name="Renard M."/>
            <person name="Aury J.M."/>
            <person name="Adams K.L."/>
            <person name="Batley J."/>
            <person name="Snowdon R.J."/>
            <person name="Tost J."/>
            <person name="Edwards D."/>
            <person name="Zhou Y."/>
            <person name="Hua W."/>
            <person name="Sharpe A.G."/>
            <person name="Paterson A.H."/>
            <person name="Guan C."/>
            <person name="Wincker P."/>
        </authorList>
    </citation>
    <scope>NUCLEOTIDE SEQUENCE [LARGE SCALE GENOMIC DNA]</scope>
    <source>
        <strain evidence="2">cv. Darmor-bzh</strain>
    </source>
</reference>
<evidence type="ECO:0000313" key="1">
    <source>
        <dbReference type="EMBL" id="CDY24493.1"/>
    </source>
</evidence>
<gene>
    <name evidence="1" type="primary">BnaA01g21970D</name>
    <name evidence="1" type="ORF">GSBRNA2T00026787001</name>
</gene>
<protein>
    <submittedName>
        <fullName evidence="1">BnaA01g21970D protein</fullName>
    </submittedName>
</protein>
<accession>A0A078GIP5</accession>
<keyword evidence="2" id="KW-1185">Reference proteome</keyword>
<dbReference type="Proteomes" id="UP000028999">
    <property type="component" value="Unassembled WGS sequence"/>
</dbReference>
<dbReference type="EMBL" id="LK032160">
    <property type="protein sequence ID" value="CDY24493.1"/>
    <property type="molecule type" value="Genomic_DNA"/>
</dbReference>
<sequence length="20" mass="2292">MADSLLSFGVEKLWDLLVRV</sequence>
<dbReference type="PaxDb" id="3708-A0A078GIP5"/>
<proteinExistence type="predicted"/>